<dbReference type="OrthoDB" id="2754214at2759"/>
<dbReference type="Proteomes" id="UP000313359">
    <property type="component" value="Unassembled WGS sequence"/>
</dbReference>
<dbReference type="AlphaFoldDB" id="A0A5C2RXZ9"/>
<evidence type="ECO:0000313" key="2">
    <source>
        <dbReference type="Proteomes" id="UP000313359"/>
    </source>
</evidence>
<proteinExistence type="predicted"/>
<name>A0A5C2RXZ9_9APHY</name>
<dbReference type="STRING" id="1328759.A0A5C2RXZ9"/>
<accession>A0A5C2RXZ9</accession>
<gene>
    <name evidence="1" type="ORF">L227DRAFT_603213</name>
</gene>
<keyword evidence="2" id="KW-1185">Reference proteome</keyword>
<organism evidence="1 2">
    <name type="scientific">Lentinus tigrinus ALCF2SS1-6</name>
    <dbReference type="NCBI Taxonomy" id="1328759"/>
    <lineage>
        <taxon>Eukaryota</taxon>
        <taxon>Fungi</taxon>
        <taxon>Dikarya</taxon>
        <taxon>Basidiomycota</taxon>
        <taxon>Agaricomycotina</taxon>
        <taxon>Agaricomycetes</taxon>
        <taxon>Polyporales</taxon>
        <taxon>Polyporaceae</taxon>
        <taxon>Lentinus</taxon>
    </lineage>
</organism>
<evidence type="ECO:0000313" key="1">
    <source>
        <dbReference type="EMBL" id="RPD55941.1"/>
    </source>
</evidence>
<dbReference type="EMBL" id="ML122291">
    <property type="protein sequence ID" value="RPD55941.1"/>
    <property type="molecule type" value="Genomic_DNA"/>
</dbReference>
<protein>
    <submittedName>
        <fullName evidence="1">Uncharacterized protein</fullName>
    </submittedName>
</protein>
<sequence>MPNIYSLPQEVTVNVCSYVLMKHPVSFLGWRKDEKALARLARTCRASHYCPMAHSPKHPSLDLDSSVGPPGTGIISDGYRRLAATVYSIYSYAHTCRLQSLGDLLRASQKDEKYALLECSPYLRKLPIRWDYGSPERAAPMGHHQTTALSQKFRAFSHLQDLLGLNGIHILPSALRSIGALPSLRMLKISISRVDYPASWKTLVPIDDPECFPQLRSLICEVDDLALLADIIRIVSSPLLETVIIESSQSHHDSFELFCEVLSCHRSREALRCISHAGFLSEPCDLNAAFTYLSVLPSITHIVLVTSSIVMLSDDTLEVLTLPIDPWCDAFLTVDIADRAPRWEHDFRPVPPSRSALVNLYTGFIDAEPYPIQVAGIISAMFPHLQEVGYGDLGGGLYRFHGWDEVNRVLRAFRGVRVQEQRWADKRRRMVAVA</sequence>
<reference evidence="1" key="1">
    <citation type="journal article" date="2018" name="Genome Biol. Evol.">
        <title>Genomics and development of Lentinus tigrinus, a white-rot wood-decaying mushroom with dimorphic fruiting bodies.</title>
        <authorList>
            <person name="Wu B."/>
            <person name="Xu Z."/>
            <person name="Knudson A."/>
            <person name="Carlson A."/>
            <person name="Chen N."/>
            <person name="Kovaka S."/>
            <person name="LaButti K."/>
            <person name="Lipzen A."/>
            <person name="Pennachio C."/>
            <person name="Riley R."/>
            <person name="Schakwitz W."/>
            <person name="Umezawa K."/>
            <person name="Ohm R.A."/>
            <person name="Grigoriev I.V."/>
            <person name="Nagy L.G."/>
            <person name="Gibbons J."/>
            <person name="Hibbett D."/>
        </authorList>
    </citation>
    <scope>NUCLEOTIDE SEQUENCE [LARGE SCALE GENOMIC DNA]</scope>
    <source>
        <strain evidence="1">ALCF2SS1-6</strain>
    </source>
</reference>